<feature type="transmembrane region" description="Helical" evidence="2">
    <location>
        <begin position="69"/>
        <end position="89"/>
    </location>
</feature>
<name>A0ABU3PXE6_9ACTN</name>
<sequence>MSRDPGAGDPRPRDVRARDLVAVGLWLLVALGWVLATVLPWYTQGILRATSLLEVGQVVRSGALPVPTIAGYGVLVLPLLAAVLVAVAAGRGVTALLVRMVALLAGSAAVITLLVLLADVGAGSWGVGLWAGVLACGVGVVALCLSTVRTGTEVRASPQGVLAGPLVGATGPYRPPAPRAYPPSGPSWGSSAPPSGPPVPLPPPPAYRPSGPPPPPPAPPLPPRA</sequence>
<keyword evidence="4" id="KW-1185">Reference proteome</keyword>
<dbReference type="RefSeq" id="WP_315732982.1">
    <property type="nucleotide sequence ID" value="NZ_JAVYII010000004.1"/>
</dbReference>
<evidence type="ECO:0000256" key="1">
    <source>
        <dbReference type="SAM" id="MobiDB-lite"/>
    </source>
</evidence>
<evidence type="ECO:0000256" key="2">
    <source>
        <dbReference type="SAM" id="Phobius"/>
    </source>
</evidence>
<feature type="compositionally biased region" description="Pro residues" evidence="1">
    <location>
        <begin position="194"/>
        <end position="225"/>
    </location>
</feature>
<dbReference type="EMBL" id="JAVYII010000004">
    <property type="protein sequence ID" value="MDT9593487.1"/>
    <property type="molecule type" value="Genomic_DNA"/>
</dbReference>
<feature type="region of interest" description="Disordered" evidence="1">
    <location>
        <begin position="173"/>
        <end position="225"/>
    </location>
</feature>
<feature type="transmembrane region" description="Helical" evidence="2">
    <location>
        <begin position="96"/>
        <end position="118"/>
    </location>
</feature>
<organism evidence="3 4">
    <name type="scientific">Nocardioides imazamoxiresistens</name>
    <dbReference type="NCBI Taxonomy" id="3231893"/>
    <lineage>
        <taxon>Bacteria</taxon>
        <taxon>Bacillati</taxon>
        <taxon>Actinomycetota</taxon>
        <taxon>Actinomycetes</taxon>
        <taxon>Propionibacteriales</taxon>
        <taxon>Nocardioidaceae</taxon>
        <taxon>Nocardioides</taxon>
    </lineage>
</organism>
<feature type="transmembrane region" description="Helical" evidence="2">
    <location>
        <begin position="124"/>
        <end position="145"/>
    </location>
</feature>
<reference evidence="3 4" key="1">
    <citation type="submission" date="2023-08" db="EMBL/GenBank/DDBJ databases">
        <title>Nocardioides seae sp. nov., a bacterium isolated from a soil.</title>
        <authorList>
            <person name="Wang X."/>
        </authorList>
    </citation>
    <scope>NUCLEOTIDE SEQUENCE [LARGE SCALE GENOMIC DNA]</scope>
    <source>
        <strain evidence="3 4">YZH12</strain>
    </source>
</reference>
<feature type="compositionally biased region" description="Pro residues" evidence="1">
    <location>
        <begin position="173"/>
        <end position="185"/>
    </location>
</feature>
<protein>
    <submittedName>
        <fullName evidence="3">Uncharacterized protein</fullName>
    </submittedName>
</protein>
<evidence type="ECO:0000313" key="3">
    <source>
        <dbReference type="EMBL" id="MDT9593487.1"/>
    </source>
</evidence>
<accession>A0ABU3PXE6</accession>
<keyword evidence="2" id="KW-0472">Membrane</keyword>
<keyword evidence="2" id="KW-0812">Transmembrane</keyword>
<gene>
    <name evidence="3" type="ORF">RDV89_10450</name>
</gene>
<comment type="caution">
    <text evidence="3">The sequence shown here is derived from an EMBL/GenBank/DDBJ whole genome shotgun (WGS) entry which is preliminary data.</text>
</comment>
<evidence type="ECO:0000313" key="4">
    <source>
        <dbReference type="Proteomes" id="UP001268542"/>
    </source>
</evidence>
<keyword evidence="2" id="KW-1133">Transmembrane helix</keyword>
<dbReference type="Proteomes" id="UP001268542">
    <property type="component" value="Unassembled WGS sequence"/>
</dbReference>
<proteinExistence type="predicted"/>
<feature type="transmembrane region" description="Helical" evidence="2">
    <location>
        <begin position="20"/>
        <end position="42"/>
    </location>
</feature>